<dbReference type="PANTHER" id="PTHR43775:SF37">
    <property type="entry name" value="SI:DKEY-61P9.11"/>
    <property type="match status" value="1"/>
</dbReference>
<dbReference type="Pfam" id="PF00550">
    <property type="entry name" value="PP-binding"/>
    <property type="match status" value="1"/>
</dbReference>
<evidence type="ECO:0000256" key="1">
    <source>
        <dbReference type="ARBA" id="ARBA00022450"/>
    </source>
</evidence>
<dbReference type="GO" id="GO:0004312">
    <property type="term" value="F:fatty acid synthase activity"/>
    <property type="evidence" value="ECO:0007669"/>
    <property type="project" value="TreeGrafter"/>
</dbReference>
<dbReference type="InterPro" id="IPR006162">
    <property type="entry name" value="Ppantetheine_attach_site"/>
</dbReference>
<reference evidence="5" key="1">
    <citation type="journal article" date="2021" name="Mol. Plant Pathol.">
        <title>A 20-kb lineage-specific genomic region tames virulence in pathogenic amphidiploid Verticillium longisporum.</title>
        <authorList>
            <person name="Harting R."/>
            <person name="Starke J."/>
            <person name="Kusch H."/>
            <person name="Poggeler S."/>
            <person name="Maurus I."/>
            <person name="Schluter R."/>
            <person name="Landesfeind M."/>
            <person name="Bulla I."/>
            <person name="Nowrousian M."/>
            <person name="de Jonge R."/>
            <person name="Stahlhut G."/>
            <person name="Hoff K.J."/>
            <person name="Asshauer K.P."/>
            <person name="Thurmer A."/>
            <person name="Stanke M."/>
            <person name="Daniel R."/>
            <person name="Morgenstern B."/>
            <person name="Thomma B.P.H.J."/>
            <person name="Kronstad J.W."/>
            <person name="Braus-Stromeyer S.A."/>
            <person name="Braus G.H."/>
        </authorList>
    </citation>
    <scope>NUCLEOTIDE SEQUENCE</scope>
    <source>
        <strain evidence="5">Vl32</strain>
    </source>
</reference>
<keyword evidence="2" id="KW-0597">Phosphoprotein</keyword>
<dbReference type="SMART" id="SM00823">
    <property type="entry name" value="PKS_PP"/>
    <property type="match status" value="1"/>
</dbReference>
<dbReference type="SMART" id="SM00822">
    <property type="entry name" value="PKS_KR"/>
    <property type="match status" value="1"/>
</dbReference>
<dbReference type="InterPro" id="IPR020806">
    <property type="entry name" value="PKS_PP-bd"/>
</dbReference>
<dbReference type="PROSITE" id="PS00012">
    <property type="entry name" value="PHOSPHOPANTETHEINE"/>
    <property type="match status" value="1"/>
</dbReference>
<accession>A0A8I2ZF95</accession>
<dbReference type="InterPro" id="IPR050091">
    <property type="entry name" value="PKS_NRPS_Biosynth_Enz"/>
</dbReference>
<protein>
    <submittedName>
        <fullName evidence="5">Reducing polyketide synthase FUB1 like protein</fullName>
    </submittedName>
</protein>
<dbReference type="GO" id="GO:0044550">
    <property type="term" value="P:secondary metabolite biosynthetic process"/>
    <property type="evidence" value="ECO:0007669"/>
    <property type="project" value="TreeGrafter"/>
</dbReference>
<dbReference type="GO" id="GO:0006633">
    <property type="term" value="P:fatty acid biosynthetic process"/>
    <property type="evidence" value="ECO:0007669"/>
    <property type="project" value="TreeGrafter"/>
</dbReference>
<dbReference type="GO" id="GO:0016491">
    <property type="term" value="F:oxidoreductase activity"/>
    <property type="evidence" value="ECO:0007669"/>
    <property type="project" value="UniProtKB-KW"/>
</dbReference>
<dbReference type="InterPro" id="IPR013968">
    <property type="entry name" value="PKS_KR"/>
</dbReference>
<dbReference type="InterPro" id="IPR057326">
    <property type="entry name" value="KR_dom"/>
</dbReference>
<evidence type="ECO:0000256" key="3">
    <source>
        <dbReference type="ARBA" id="ARBA00023002"/>
    </source>
</evidence>
<dbReference type="Proteomes" id="UP000689129">
    <property type="component" value="Unassembled WGS sequence"/>
</dbReference>
<dbReference type="Pfam" id="PF08659">
    <property type="entry name" value="KR"/>
    <property type="match status" value="1"/>
</dbReference>
<dbReference type="OrthoDB" id="329835at2759"/>
<dbReference type="PANTHER" id="PTHR43775">
    <property type="entry name" value="FATTY ACID SYNTHASE"/>
    <property type="match status" value="1"/>
</dbReference>
<evidence type="ECO:0000313" key="6">
    <source>
        <dbReference type="Proteomes" id="UP000689129"/>
    </source>
</evidence>
<proteinExistence type="predicted"/>
<feature type="domain" description="Carrier" evidence="4">
    <location>
        <begin position="255"/>
        <end position="332"/>
    </location>
</feature>
<dbReference type="PROSITE" id="PS50075">
    <property type="entry name" value="CARRIER"/>
    <property type="match status" value="1"/>
</dbReference>
<dbReference type="GO" id="GO:0031177">
    <property type="term" value="F:phosphopantetheine binding"/>
    <property type="evidence" value="ECO:0007669"/>
    <property type="project" value="InterPro"/>
</dbReference>
<dbReference type="InterPro" id="IPR009081">
    <property type="entry name" value="PP-bd_ACP"/>
</dbReference>
<name>A0A8I2ZF95_VERLO</name>
<comment type="caution">
    <text evidence="5">The sequence shown here is derived from an EMBL/GenBank/DDBJ whole genome shotgun (WGS) entry which is preliminary data.</text>
</comment>
<keyword evidence="3" id="KW-0560">Oxidoreductase</keyword>
<organism evidence="5 6">
    <name type="scientific">Verticillium longisporum</name>
    <name type="common">Verticillium dahliae var. longisporum</name>
    <dbReference type="NCBI Taxonomy" id="100787"/>
    <lineage>
        <taxon>Eukaryota</taxon>
        <taxon>Fungi</taxon>
        <taxon>Dikarya</taxon>
        <taxon>Ascomycota</taxon>
        <taxon>Pezizomycotina</taxon>
        <taxon>Sordariomycetes</taxon>
        <taxon>Hypocreomycetidae</taxon>
        <taxon>Glomerellales</taxon>
        <taxon>Plectosphaerellaceae</taxon>
        <taxon>Verticillium</taxon>
    </lineage>
</organism>
<dbReference type="AlphaFoldDB" id="A0A8I2ZF95"/>
<keyword evidence="1" id="KW-0596">Phosphopantetheine</keyword>
<dbReference type="EMBL" id="JAEMWZ010000266">
    <property type="protein sequence ID" value="KAG7128465.1"/>
    <property type="molecule type" value="Genomic_DNA"/>
</dbReference>
<sequence>MVDICDAEAVKNAYASIVSSGMAPVSGVVQAAGILQVSGVRCLSVRHDIDNLIQDSLYDRMSFEDWMKVMRPKTLGSSNLVEYFGRPADLARPPWFIFLSSSAGIIGNRGQANYAAANVYLDALARSGKIMGRAYALDIGPILAAGMATDSDETLKILRASGFYGIRLDDFLKVFERAVVGEILPDVLMPSQVVLGVGTGGLMLQNKSADPFWARTALYSYLKLLDMPPPDLSVIGSATANSLKSKLGACEDLAEATALVCRGLKKEVSSQATVGADQMDESKPLKDYGVDSLTAVQVRAWALDKVGASLSVFNIMSNKTILELSEEMARTATGFGKDGE</sequence>
<evidence type="ECO:0000256" key="2">
    <source>
        <dbReference type="ARBA" id="ARBA00022553"/>
    </source>
</evidence>
<gene>
    <name evidence="5" type="ORF">HYQ45_011946</name>
</gene>
<evidence type="ECO:0000313" key="5">
    <source>
        <dbReference type="EMBL" id="KAG7128465.1"/>
    </source>
</evidence>
<evidence type="ECO:0000259" key="4">
    <source>
        <dbReference type="PROSITE" id="PS50075"/>
    </source>
</evidence>